<name>A0ABN9RF04_9DINO</name>
<feature type="non-terminal residue" evidence="1">
    <location>
        <position position="1"/>
    </location>
</feature>
<organism evidence="1 2">
    <name type="scientific">Prorocentrum cordatum</name>
    <dbReference type="NCBI Taxonomy" id="2364126"/>
    <lineage>
        <taxon>Eukaryota</taxon>
        <taxon>Sar</taxon>
        <taxon>Alveolata</taxon>
        <taxon>Dinophyceae</taxon>
        <taxon>Prorocentrales</taxon>
        <taxon>Prorocentraceae</taxon>
        <taxon>Prorocentrum</taxon>
    </lineage>
</organism>
<dbReference type="EMBL" id="CAUYUJ010006513">
    <property type="protein sequence ID" value="CAK0817596.1"/>
    <property type="molecule type" value="Genomic_DNA"/>
</dbReference>
<accession>A0ABN9RF04</accession>
<keyword evidence="2" id="KW-1185">Reference proteome</keyword>
<evidence type="ECO:0000313" key="2">
    <source>
        <dbReference type="Proteomes" id="UP001189429"/>
    </source>
</evidence>
<gene>
    <name evidence="1" type="ORF">PCOR1329_LOCUS20160</name>
</gene>
<proteinExistence type="predicted"/>
<comment type="caution">
    <text evidence="1">The sequence shown here is derived from an EMBL/GenBank/DDBJ whole genome shotgun (WGS) entry which is preliminary data.</text>
</comment>
<evidence type="ECO:0000313" key="1">
    <source>
        <dbReference type="EMBL" id="CAK0817596.1"/>
    </source>
</evidence>
<reference evidence="1" key="1">
    <citation type="submission" date="2023-10" db="EMBL/GenBank/DDBJ databases">
        <authorList>
            <person name="Chen Y."/>
            <person name="Shah S."/>
            <person name="Dougan E. K."/>
            <person name="Thang M."/>
            <person name="Chan C."/>
        </authorList>
    </citation>
    <scope>NUCLEOTIDE SEQUENCE [LARGE SCALE GENOMIC DNA]</scope>
</reference>
<sequence>TGYGICSRRFDPAEVAAVGRCRERDRYLAEGHVGARADALGAELPREEPLLVDACLGRSDLQPDPQFAEVPSYRTESADLGVVGGWRFTWPEDVAVLEARGLLRGPERVTRTRFGRNVRQLLFADNLGLALAVGRSIGCGPAQEAPTGVLRGGTRITAAHFRILKAEGELGVASLARSACQPGLSNDEVGLILQQLGERIRADPRSQDASSSNGALEKLLVAEALPELNLLTLGEHAAVRSRTEAQYAQEVHQYSGARRVTDIPIEELDSRLVQYIDHQIRRGVTAARGMKLLAGVVHARPTAGKQGPRALQRSWRDLGGWRNLSPSTPRLPEAWPIWCAIENGPCSVRRYDMALFIWLMWSTHARPIQLMALKPEFLFPSSRVATHWALQLNPEIEGVPSKAKEYDVTTEHDHDWWASLTPVLRALRSRPPGERVRTRGGWKSDRSVVRYEKGARLSSTWMAHPMWLPQHAGLCEEKFVEIVVRSRVLPKPALHCR</sequence>
<dbReference type="Proteomes" id="UP001189429">
    <property type="component" value="Unassembled WGS sequence"/>
</dbReference>
<protein>
    <submittedName>
        <fullName evidence="1">Uncharacterized protein</fullName>
    </submittedName>
</protein>